<evidence type="ECO:0000313" key="3">
    <source>
        <dbReference type="Proteomes" id="UP000698173"/>
    </source>
</evidence>
<comment type="caution">
    <text evidence="2">The sequence shown here is derived from an EMBL/GenBank/DDBJ whole genome shotgun (WGS) entry which is preliminary data.</text>
</comment>
<evidence type="ECO:0000256" key="1">
    <source>
        <dbReference type="SAM" id="MobiDB-lite"/>
    </source>
</evidence>
<proteinExistence type="predicted"/>
<dbReference type="AlphaFoldDB" id="A0A921FV42"/>
<reference evidence="2" key="1">
    <citation type="journal article" date="2021" name="PeerJ">
        <title>Extensive microbial diversity within the chicken gut microbiome revealed by metagenomics and culture.</title>
        <authorList>
            <person name="Gilroy R."/>
            <person name="Ravi A."/>
            <person name="Getino M."/>
            <person name="Pursley I."/>
            <person name="Horton D.L."/>
            <person name="Alikhan N.F."/>
            <person name="Baker D."/>
            <person name="Gharbi K."/>
            <person name="Hall N."/>
            <person name="Watson M."/>
            <person name="Adriaenssens E.M."/>
            <person name="Foster-Nyarko E."/>
            <person name="Jarju S."/>
            <person name="Secka A."/>
            <person name="Antonio M."/>
            <person name="Oren A."/>
            <person name="Chaudhuri R.R."/>
            <person name="La Ragione R."/>
            <person name="Hildebrand F."/>
            <person name="Pallen M.J."/>
        </authorList>
    </citation>
    <scope>NUCLEOTIDE SEQUENCE</scope>
    <source>
        <strain evidence="2">CHK171-7178</strain>
    </source>
</reference>
<feature type="region of interest" description="Disordered" evidence="1">
    <location>
        <begin position="46"/>
        <end position="67"/>
    </location>
</feature>
<feature type="compositionally biased region" description="Polar residues" evidence="1">
    <location>
        <begin position="50"/>
        <end position="67"/>
    </location>
</feature>
<organism evidence="2 3">
    <name type="scientific">Sporosarcina psychrophila</name>
    <name type="common">Bacillus psychrophilus</name>
    <dbReference type="NCBI Taxonomy" id="1476"/>
    <lineage>
        <taxon>Bacteria</taxon>
        <taxon>Bacillati</taxon>
        <taxon>Bacillota</taxon>
        <taxon>Bacilli</taxon>
        <taxon>Bacillales</taxon>
        <taxon>Caryophanaceae</taxon>
        <taxon>Sporosarcina</taxon>
    </lineage>
</organism>
<sequence length="319" mass="35971">MPKQASYFCMNNLSPIDFASSKETFGITPLPSPLINFFSMKSYTPKPDNRVSSRSKNVQRRSTTTTTPVSISQATKLDSFLQVSALPIVTFASEVNILFDSYEYLAQLQGTKFAIVHVHTPEERNKFKHLIFDQANNQFNDHGKRTSPDFLKLCKHWCSTSDGITIFYKTPEQLKAYYNKKLKSLKIVNARIDNRLTLRKMNVLVQNPERRAPVASTSTFQQLQDFPVIRTVQSILEEPSVASANRQQRELVPAPNRSSFLPVAHPVVLNSQPIPRILSIASQPTLNPVNINRIKRPRFCKDCSTMGCPGGQPRGTCPN</sequence>
<dbReference type="Proteomes" id="UP000698173">
    <property type="component" value="Unassembled WGS sequence"/>
</dbReference>
<gene>
    <name evidence="2" type="ORF">K8V56_00555</name>
</gene>
<reference evidence="2" key="2">
    <citation type="submission" date="2021-09" db="EMBL/GenBank/DDBJ databases">
        <authorList>
            <person name="Gilroy R."/>
        </authorList>
    </citation>
    <scope>NUCLEOTIDE SEQUENCE</scope>
    <source>
        <strain evidence="2">CHK171-7178</strain>
    </source>
</reference>
<name>A0A921FV42_SPOPS</name>
<protein>
    <submittedName>
        <fullName evidence="2">Uncharacterized protein</fullName>
    </submittedName>
</protein>
<accession>A0A921FV42</accession>
<dbReference type="EMBL" id="DYWT01000009">
    <property type="protein sequence ID" value="HJF30258.1"/>
    <property type="molecule type" value="Genomic_DNA"/>
</dbReference>
<evidence type="ECO:0000313" key="2">
    <source>
        <dbReference type="EMBL" id="HJF30258.1"/>
    </source>
</evidence>